<dbReference type="RefSeq" id="WP_256609355.1">
    <property type="nucleotide sequence ID" value="NZ_JANIBM010000002.1"/>
</dbReference>
<dbReference type="EMBL" id="JANIBM010000002">
    <property type="protein sequence ID" value="MCQ8179976.1"/>
    <property type="molecule type" value="Genomic_DNA"/>
</dbReference>
<reference evidence="3 4" key="1">
    <citation type="submission" date="2022-07" db="EMBL/GenBank/DDBJ databases">
        <title>Methylomonas rivi sp. nov., Methylomonas rosea sp. nov., Methylomonas aureus sp. nov. and Methylomonas subterranea sp. nov., four novel methanotrophs isolated from a freshwater creek and the deep terrestrial subsurface.</title>
        <authorList>
            <person name="Abin C."/>
            <person name="Sankaranarayanan K."/>
            <person name="Garner C."/>
            <person name="Sindelar R."/>
            <person name="Kotary K."/>
            <person name="Garner R."/>
            <person name="Barclay S."/>
            <person name="Lawson P."/>
            <person name="Krumholz L."/>
        </authorList>
    </citation>
    <scope>NUCLEOTIDE SEQUENCE [LARGE SCALE GENOMIC DNA]</scope>
    <source>
        <strain evidence="3 4">SURF-1</strain>
    </source>
</reference>
<name>A0ABT1UF02_9GAMM</name>
<dbReference type="PANTHER" id="PTHR12526">
    <property type="entry name" value="GLYCOSYLTRANSFERASE"/>
    <property type="match status" value="1"/>
</dbReference>
<sequence length="468" mass="52370">MNIAKVSKIKHPINILYISSSSSIGGGEVYLLSVMRHLDRNLYNPIVLLPDDGDFRLALDKINVVSVVVKLKYGWLMPSKSWHVFLSETATRINAIKDIIDKYNISLVHTNSNIFFDGALAALEKGIHHILVVHIPFSDAQPLFQRLNLSANNFACLINDISDHVIAVSEATANTLTPCIPDSNLSVINVGLELDIYEKSSSIKSDIRKELGLPEDCSIVVSIGRIDPDKGFDILLEAAYIVLQARQNTHFIIVGSIDEPHYYQRLISRIDQLKIENNLHFLGFRSDIPEILRQSNVFALTSFSEGGPYVLLEAMACRCAAVATKCGGIVENVIKDHVSGLLIEVGDFEALARNILVLLSDSSLAQNICENAYKIVDGNYEAKQSIDKLMDVYDKVLSRPAKSRPNYLIVLLRNAIEEHAYLGLRLEELYDRFNRVENLANKILNSLAYRILRKLAHKIGHLLSQNRQ</sequence>
<evidence type="ECO:0000313" key="3">
    <source>
        <dbReference type="EMBL" id="MCQ8179976.1"/>
    </source>
</evidence>
<dbReference type="InterPro" id="IPR028098">
    <property type="entry name" value="Glyco_trans_4-like_N"/>
</dbReference>
<evidence type="ECO:0000259" key="1">
    <source>
        <dbReference type="Pfam" id="PF00534"/>
    </source>
</evidence>
<protein>
    <submittedName>
        <fullName evidence="3">Glycosyltransferase family 4 protein</fullName>
    </submittedName>
</protein>
<feature type="domain" description="Glycosyl transferase family 1" evidence="1">
    <location>
        <begin position="205"/>
        <end position="374"/>
    </location>
</feature>
<organism evidence="3 4">
    <name type="scientific">Methylomonas aurea</name>
    <dbReference type="NCBI Taxonomy" id="2952224"/>
    <lineage>
        <taxon>Bacteria</taxon>
        <taxon>Pseudomonadati</taxon>
        <taxon>Pseudomonadota</taxon>
        <taxon>Gammaproteobacteria</taxon>
        <taxon>Methylococcales</taxon>
        <taxon>Methylococcaceae</taxon>
        <taxon>Methylomonas</taxon>
    </lineage>
</organism>
<dbReference type="CDD" id="cd03801">
    <property type="entry name" value="GT4_PimA-like"/>
    <property type="match status" value="1"/>
</dbReference>
<dbReference type="InterPro" id="IPR001296">
    <property type="entry name" value="Glyco_trans_1"/>
</dbReference>
<dbReference type="PANTHER" id="PTHR12526:SF638">
    <property type="entry name" value="SPORE COAT PROTEIN SA"/>
    <property type="match status" value="1"/>
</dbReference>
<dbReference type="Proteomes" id="UP001524569">
    <property type="component" value="Unassembled WGS sequence"/>
</dbReference>
<accession>A0ABT1UF02</accession>
<keyword evidence="4" id="KW-1185">Reference proteome</keyword>
<feature type="domain" description="Glycosyltransferase subfamily 4-like N-terminal" evidence="2">
    <location>
        <begin position="24"/>
        <end position="195"/>
    </location>
</feature>
<dbReference type="Pfam" id="PF13439">
    <property type="entry name" value="Glyco_transf_4"/>
    <property type="match status" value="1"/>
</dbReference>
<dbReference type="Pfam" id="PF00534">
    <property type="entry name" value="Glycos_transf_1"/>
    <property type="match status" value="1"/>
</dbReference>
<proteinExistence type="predicted"/>
<dbReference type="SUPFAM" id="SSF53756">
    <property type="entry name" value="UDP-Glycosyltransferase/glycogen phosphorylase"/>
    <property type="match status" value="1"/>
</dbReference>
<evidence type="ECO:0000313" key="4">
    <source>
        <dbReference type="Proteomes" id="UP001524569"/>
    </source>
</evidence>
<dbReference type="Gene3D" id="3.40.50.2000">
    <property type="entry name" value="Glycogen Phosphorylase B"/>
    <property type="match status" value="2"/>
</dbReference>
<gene>
    <name evidence="3" type="ORF">NP603_02535</name>
</gene>
<comment type="caution">
    <text evidence="3">The sequence shown here is derived from an EMBL/GenBank/DDBJ whole genome shotgun (WGS) entry which is preliminary data.</text>
</comment>
<evidence type="ECO:0000259" key="2">
    <source>
        <dbReference type="Pfam" id="PF13439"/>
    </source>
</evidence>